<dbReference type="AlphaFoldDB" id="A0A562EMC3"/>
<protein>
    <submittedName>
        <fullName evidence="6">Putative F420-dependent oxidoreductase</fullName>
    </submittedName>
</protein>
<dbReference type="PANTHER" id="PTHR42847:SF4">
    <property type="entry name" value="ALKANESULFONATE MONOOXYGENASE-RELATED"/>
    <property type="match status" value="1"/>
</dbReference>
<dbReference type="GO" id="GO:0046306">
    <property type="term" value="P:alkanesulfonate catabolic process"/>
    <property type="evidence" value="ECO:0007669"/>
    <property type="project" value="TreeGrafter"/>
</dbReference>
<dbReference type="InterPro" id="IPR036661">
    <property type="entry name" value="Luciferase-like_sf"/>
</dbReference>
<evidence type="ECO:0000256" key="1">
    <source>
        <dbReference type="ARBA" id="ARBA00022630"/>
    </source>
</evidence>
<name>A0A562EMC3_RHORH</name>
<sequence length="297" mass="33425">MKFWSGTAFMKTAEMPAVARMLDDAGFHGLLVSDHLIYPKEIKTVYPGHESGKPFWTPETEWPDAWVLIGAMAAVTKNLHFGNNVYIAPSRPILEVAKQVGTAATIAGGRVSIGLSAGWMREEFELLGQDFDNRGPRLNEMIRALRELWKGGWVSFRGEYYDIPEMTIEPHPPSPVPILCGGESGPALRRAARYCDGWVGTAYTIDVAEQWIDRINGYRREYGRENEPFDFIVGLRDEPSVELYRRAEKIGITGVMVSPWANWEATHSGDHDHLLGTAEQYRAPIEDFAERIITQLT</sequence>
<proteinExistence type="predicted"/>
<dbReference type="InterPro" id="IPR019921">
    <property type="entry name" value="Lucif-like_OxRdtase_Rv2161c"/>
</dbReference>
<dbReference type="Pfam" id="PF00296">
    <property type="entry name" value="Bac_luciferase"/>
    <property type="match status" value="1"/>
</dbReference>
<accession>A0A562EMC3</accession>
<dbReference type="InterPro" id="IPR050172">
    <property type="entry name" value="SsuD_RutA_monooxygenase"/>
</dbReference>
<dbReference type="Proteomes" id="UP000317573">
    <property type="component" value="Unassembled WGS sequence"/>
</dbReference>
<feature type="domain" description="Luciferase-like" evidence="5">
    <location>
        <begin position="12"/>
        <end position="234"/>
    </location>
</feature>
<keyword evidence="3" id="KW-0560">Oxidoreductase</keyword>
<keyword evidence="2" id="KW-0288">FMN</keyword>
<dbReference type="RefSeq" id="WP_145691301.1">
    <property type="nucleotide sequence ID" value="NZ_VLJT01000011.1"/>
</dbReference>
<dbReference type="Gene3D" id="3.20.20.30">
    <property type="entry name" value="Luciferase-like domain"/>
    <property type="match status" value="1"/>
</dbReference>
<keyword evidence="4" id="KW-0503">Monooxygenase</keyword>
<gene>
    <name evidence="6" type="ORF">L618_001400001210</name>
</gene>
<dbReference type="SUPFAM" id="SSF51679">
    <property type="entry name" value="Bacterial luciferase-like"/>
    <property type="match status" value="1"/>
</dbReference>
<evidence type="ECO:0000313" key="7">
    <source>
        <dbReference type="Proteomes" id="UP000317573"/>
    </source>
</evidence>
<dbReference type="EMBL" id="VLJT01000011">
    <property type="protein sequence ID" value="TWH23147.1"/>
    <property type="molecule type" value="Genomic_DNA"/>
</dbReference>
<evidence type="ECO:0000259" key="5">
    <source>
        <dbReference type="Pfam" id="PF00296"/>
    </source>
</evidence>
<dbReference type="InterPro" id="IPR011251">
    <property type="entry name" value="Luciferase-like_dom"/>
</dbReference>
<dbReference type="GO" id="GO:0008726">
    <property type="term" value="F:alkanesulfonate monooxygenase activity"/>
    <property type="evidence" value="ECO:0007669"/>
    <property type="project" value="TreeGrafter"/>
</dbReference>
<evidence type="ECO:0000313" key="6">
    <source>
        <dbReference type="EMBL" id="TWH23147.1"/>
    </source>
</evidence>
<organism evidence="6 7">
    <name type="scientific">Rhodococcus rhodochrous J45</name>
    <dbReference type="NCBI Taxonomy" id="935266"/>
    <lineage>
        <taxon>Bacteria</taxon>
        <taxon>Bacillati</taxon>
        <taxon>Actinomycetota</taxon>
        <taxon>Actinomycetes</taxon>
        <taxon>Mycobacteriales</taxon>
        <taxon>Nocardiaceae</taxon>
        <taxon>Rhodococcus</taxon>
    </lineage>
</organism>
<evidence type="ECO:0000256" key="3">
    <source>
        <dbReference type="ARBA" id="ARBA00023002"/>
    </source>
</evidence>
<evidence type="ECO:0000256" key="2">
    <source>
        <dbReference type="ARBA" id="ARBA00022643"/>
    </source>
</evidence>
<dbReference type="PANTHER" id="PTHR42847">
    <property type="entry name" value="ALKANESULFONATE MONOOXYGENASE"/>
    <property type="match status" value="1"/>
</dbReference>
<reference evidence="6 7" key="1">
    <citation type="submission" date="2019-07" db="EMBL/GenBank/DDBJ databases">
        <title>Genome sequencing of lignin-degrading bacterial isolates.</title>
        <authorList>
            <person name="Gladden J."/>
        </authorList>
    </citation>
    <scope>NUCLEOTIDE SEQUENCE [LARGE SCALE GENOMIC DNA]</scope>
    <source>
        <strain evidence="6 7">J45</strain>
    </source>
</reference>
<evidence type="ECO:0000256" key="4">
    <source>
        <dbReference type="ARBA" id="ARBA00023033"/>
    </source>
</evidence>
<dbReference type="NCBIfam" id="TIGR03619">
    <property type="entry name" value="F420_Rv2161c"/>
    <property type="match status" value="1"/>
</dbReference>
<keyword evidence="1" id="KW-0285">Flavoprotein</keyword>
<comment type="caution">
    <text evidence="6">The sequence shown here is derived from an EMBL/GenBank/DDBJ whole genome shotgun (WGS) entry which is preliminary data.</text>
</comment>